<keyword evidence="2 6" id="KW-0808">Transferase</keyword>
<dbReference type="InterPro" id="IPR036282">
    <property type="entry name" value="Glutathione-S-Trfase_C_sf"/>
</dbReference>
<gene>
    <name evidence="6" type="ORF">EZ216_13635</name>
</gene>
<feature type="domain" description="GST C-terminal" evidence="5">
    <location>
        <begin position="86"/>
        <end position="222"/>
    </location>
</feature>
<evidence type="ECO:0000313" key="6">
    <source>
        <dbReference type="EMBL" id="TFZ00145.1"/>
    </source>
</evidence>
<evidence type="ECO:0000259" key="5">
    <source>
        <dbReference type="PROSITE" id="PS50405"/>
    </source>
</evidence>
<protein>
    <recommendedName>
        <fullName evidence="1">glutathione transferase</fullName>
        <ecNumber evidence="1">2.5.1.18</ecNumber>
    </recommendedName>
</protein>
<dbReference type="AlphaFoldDB" id="A0A4Z0BQ18"/>
<dbReference type="GO" id="GO:0005737">
    <property type="term" value="C:cytoplasm"/>
    <property type="evidence" value="ECO:0007669"/>
    <property type="project" value="UniProtKB-ARBA"/>
</dbReference>
<dbReference type="SUPFAM" id="SSF52833">
    <property type="entry name" value="Thioredoxin-like"/>
    <property type="match status" value="1"/>
</dbReference>
<dbReference type="Pfam" id="PF00043">
    <property type="entry name" value="GST_C"/>
    <property type="match status" value="1"/>
</dbReference>
<dbReference type="EC" id="2.5.1.18" evidence="1"/>
<dbReference type="Gene3D" id="1.20.1050.10">
    <property type="match status" value="1"/>
</dbReference>
<dbReference type="SFLD" id="SFLDG00358">
    <property type="entry name" value="Main_(cytGST)"/>
    <property type="match status" value="1"/>
</dbReference>
<evidence type="ECO:0000256" key="1">
    <source>
        <dbReference type="ARBA" id="ARBA00012452"/>
    </source>
</evidence>
<dbReference type="Gene3D" id="3.40.30.10">
    <property type="entry name" value="Glutaredoxin"/>
    <property type="match status" value="1"/>
</dbReference>
<dbReference type="InterPro" id="IPR036249">
    <property type="entry name" value="Thioredoxin-like_sf"/>
</dbReference>
<evidence type="ECO:0000256" key="3">
    <source>
        <dbReference type="ARBA" id="ARBA00047960"/>
    </source>
</evidence>
<dbReference type="PANTHER" id="PTHR44051:SF9">
    <property type="entry name" value="GLUTATHIONE S-TRANSFERASE 1"/>
    <property type="match status" value="1"/>
</dbReference>
<dbReference type="GO" id="GO:0004364">
    <property type="term" value="F:glutathione transferase activity"/>
    <property type="evidence" value="ECO:0007669"/>
    <property type="project" value="UniProtKB-EC"/>
</dbReference>
<dbReference type="InterPro" id="IPR004045">
    <property type="entry name" value="Glutathione_S-Trfase_N"/>
</dbReference>
<comment type="catalytic activity">
    <reaction evidence="3">
        <text>RX + glutathione = an S-substituted glutathione + a halide anion + H(+)</text>
        <dbReference type="Rhea" id="RHEA:16437"/>
        <dbReference type="ChEBI" id="CHEBI:15378"/>
        <dbReference type="ChEBI" id="CHEBI:16042"/>
        <dbReference type="ChEBI" id="CHEBI:17792"/>
        <dbReference type="ChEBI" id="CHEBI:57925"/>
        <dbReference type="ChEBI" id="CHEBI:90779"/>
        <dbReference type="EC" id="2.5.1.18"/>
    </reaction>
</comment>
<proteinExistence type="predicted"/>
<dbReference type="SFLD" id="SFLDG01150">
    <property type="entry name" value="Main.1:_Beta-like"/>
    <property type="match status" value="1"/>
</dbReference>
<dbReference type="PANTHER" id="PTHR44051">
    <property type="entry name" value="GLUTATHIONE S-TRANSFERASE-RELATED"/>
    <property type="match status" value="1"/>
</dbReference>
<dbReference type="CDD" id="cd03189">
    <property type="entry name" value="GST_C_GTT1_like"/>
    <property type="match status" value="1"/>
</dbReference>
<dbReference type="CDD" id="cd03046">
    <property type="entry name" value="GST_N_GTT1_like"/>
    <property type="match status" value="1"/>
</dbReference>
<dbReference type="FunFam" id="3.40.30.10:FF:000156">
    <property type="entry name" value="Glutathione S-transferase 1"/>
    <property type="match status" value="1"/>
</dbReference>
<organism evidence="6 7">
    <name type="scientific">Ramlibacter humi</name>
    <dbReference type="NCBI Taxonomy" id="2530451"/>
    <lineage>
        <taxon>Bacteria</taxon>
        <taxon>Pseudomonadati</taxon>
        <taxon>Pseudomonadota</taxon>
        <taxon>Betaproteobacteria</taxon>
        <taxon>Burkholderiales</taxon>
        <taxon>Comamonadaceae</taxon>
        <taxon>Ramlibacter</taxon>
    </lineage>
</organism>
<dbReference type="GO" id="GO:0004601">
    <property type="term" value="F:peroxidase activity"/>
    <property type="evidence" value="ECO:0007669"/>
    <property type="project" value="UniProtKB-ARBA"/>
</dbReference>
<dbReference type="EMBL" id="SMLK01000004">
    <property type="protein sequence ID" value="TFZ00145.1"/>
    <property type="molecule type" value="Genomic_DNA"/>
</dbReference>
<dbReference type="Proteomes" id="UP000297839">
    <property type="component" value="Unassembled WGS sequence"/>
</dbReference>
<keyword evidence="7" id="KW-1185">Reference proteome</keyword>
<name>A0A4Z0BQ18_9BURK</name>
<accession>A0A4Z0BQ18</accession>
<dbReference type="RefSeq" id="WP_135250332.1">
    <property type="nucleotide sequence ID" value="NZ_SMLK01000004.1"/>
</dbReference>
<comment type="caution">
    <text evidence="6">The sequence shown here is derived from an EMBL/GenBank/DDBJ whole genome shotgun (WGS) entry which is preliminary data.</text>
</comment>
<dbReference type="SFLD" id="SFLDS00019">
    <property type="entry name" value="Glutathione_Transferase_(cytos"/>
    <property type="match status" value="1"/>
</dbReference>
<evidence type="ECO:0000256" key="2">
    <source>
        <dbReference type="ARBA" id="ARBA00022679"/>
    </source>
</evidence>
<dbReference type="InterPro" id="IPR040079">
    <property type="entry name" value="Glutathione_S-Trfase"/>
</dbReference>
<feature type="domain" description="GST N-terminal" evidence="4">
    <location>
        <begin position="1"/>
        <end position="81"/>
    </location>
</feature>
<dbReference type="OrthoDB" id="9810080at2"/>
<dbReference type="InterPro" id="IPR010987">
    <property type="entry name" value="Glutathione-S-Trfase_C-like"/>
</dbReference>
<evidence type="ECO:0000259" key="4">
    <source>
        <dbReference type="PROSITE" id="PS50404"/>
    </source>
</evidence>
<evidence type="ECO:0000313" key="7">
    <source>
        <dbReference type="Proteomes" id="UP000297839"/>
    </source>
</evidence>
<dbReference type="Pfam" id="PF13409">
    <property type="entry name" value="GST_N_2"/>
    <property type="match status" value="1"/>
</dbReference>
<dbReference type="InterPro" id="IPR004046">
    <property type="entry name" value="GST_C"/>
</dbReference>
<dbReference type="PROSITE" id="PS50405">
    <property type="entry name" value="GST_CTER"/>
    <property type="match status" value="1"/>
</dbReference>
<reference evidence="6 7" key="1">
    <citation type="submission" date="2019-03" db="EMBL/GenBank/DDBJ databases">
        <title>Ramlibacter sp. 18x22-1, whole genome shotgun sequence.</title>
        <authorList>
            <person name="Zhang X."/>
            <person name="Feng G."/>
            <person name="Zhu H."/>
        </authorList>
    </citation>
    <scope>NUCLEOTIDE SEQUENCE [LARGE SCALE GENOMIC DNA]</scope>
    <source>
        <strain evidence="6 7">18x22-1</strain>
    </source>
</reference>
<dbReference type="PROSITE" id="PS50404">
    <property type="entry name" value="GST_NTER"/>
    <property type="match status" value="1"/>
</dbReference>
<sequence length="224" mass="25396">MITVHHLNLSRSQRVLWLLEELGLPYEIQHYQRDPRTLLAPPELKAVHPLGKSPVVTEDGRTLAESGAILEFLAEREGSALAVAPGAPDRARYLYWLHYAEGSLMPPLLVKLLFDGIERAKVPFFLKPVTRKIADQGRNSFVLPQMKRHLDFIEAELSQRPWFAGEAFSAADIQMSYPLEAAEKRIGLAGRPKIADWLRRIHERPAYQRAQQRGGEFGVPSFPE</sequence>
<dbReference type="SUPFAM" id="SSF47616">
    <property type="entry name" value="GST C-terminal domain-like"/>
    <property type="match status" value="1"/>
</dbReference>